<sequence>MARRSFHDQINNLPCFEELPKLPNLPKGCTWGLWDKGSRDELGTLNLLTPDTIKNAGTEIRAGISVSLNWSLDKPKIPVFGRKKLSHKIIDNSTFSGSASFDDELSFNTQSGSQWDGLRHAVYRDQTLLYNRVTKQEIMGPDSTDVLGLNKWHDKGGIVGRGVLIDYVAYAERHGIEYSATECHAISHADLDAAAEAQGLTFKQGDILLVRSGLTKWFNEASDEDRDSYFTNPMKAAVGIAPTPETVSWVWDHHFSAVAGDTLAWEHVPYSTNTLSFHTYLLAFWGTPIGELWDLENLAEICHKLGRYSFFLSSVPLNVPGGVASPPNAIAVF</sequence>
<reference evidence="2 3" key="1">
    <citation type="submission" date="2018-05" db="EMBL/GenBank/DDBJ databases">
        <title>Genome sequencing and assembly of the regulated plant pathogen Lachnellula willkommii and related sister species for the development of diagnostic species identification markers.</title>
        <authorList>
            <person name="Giroux E."/>
            <person name="Bilodeau G."/>
        </authorList>
    </citation>
    <scope>NUCLEOTIDE SEQUENCE [LARGE SCALE GENOMIC DNA]</scope>
    <source>
        <strain evidence="2 3">CBS 172.35</strain>
    </source>
</reference>
<evidence type="ECO:0000313" key="2">
    <source>
        <dbReference type="EMBL" id="TVY93577.1"/>
    </source>
</evidence>
<dbReference type="EMBL" id="QGML01000111">
    <property type="protein sequence ID" value="TVY93577.1"/>
    <property type="molecule type" value="Genomic_DNA"/>
</dbReference>
<dbReference type="Pfam" id="PF04199">
    <property type="entry name" value="Cyclase"/>
    <property type="match status" value="1"/>
</dbReference>
<accession>A0A559MKT5</accession>
<evidence type="ECO:0000313" key="3">
    <source>
        <dbReference type="Proteomes" id="UP000315522"/>
    </source>
</evidence>
<proteinExistence type="inferred from homology"/>
<dbReference type="AlphaFoldDB" id="A0A559MKT5"/>
<dbReference type="PANTHER" id="PTHR34861:SF11">
    <property type="entry name" value="CYCLASE"/>
    <property type="match status" value="1"/>
</dbReference>
<dbReference type="GO" id="GO:0004061">
    <property type="term" value="F:arylformamidase activity"/>
    <property type="evidence" value="ECO:0007669"/>
    <property type="project" value="InterPro"/>
</dbReference>
<dbReference type="InterPro" id="IPR037175">
    <property type="entry name" value="KFase_sf"/>
</dbReference>
<organism evidence="2 3">
    <name type="scientific">Lachnellula willkommii</name>
    <dbReference type="NCBI Taxonomy" id="215461"/>
    <lineage>
        <taxon>Eukaryota</taxon>
        <taxon>Fungi</taxon>
        <taxon>Dikarya</taxon>
        <taxon>Ascomycota</taxon>
        <taxon>Pezizomycotina</taxon>
        <taxon>Leotiomycetes</taxon>
        <taxon>Helotiales</taxon>
        <taxon>Lachnaceae</taxon>
        <taxon>Lachnellula</taxon>
    </lineage>
</organism>
<dbReference type="PANTHER" id="PTHR34861">
    <property type="match status" value="1"/>
</dbReference>
<comment type="similarity">
    <text evidence="1">Belongs to the Cyclase 1 superfamily.</text>
</comment>
<gene>
    <name evidence="2" type="ORF">LAWI1_G001341</name>
</gene>
<name>A0A559MKT5_9HELO</name>
<comment type="caution">
    <text evidence="2">The sequence shown here is derived from an EMBL/GenBank/DDBJ whole genome shotgun (WGS) entry which is preliminary data.</text>
</comment>
<dbReference type="Proteomes" id="UP000315522">
    <property type="component" value="Unassembled WGS sequence"/>
</dbReference>
<protein>
    <recommendedName>
        <fullName evidence="4">Cyclase</fullName>
    </recommendedName>
</protein>
<evidence type="ECO:0008006" key="4">
    <source>
        <dbReference type="Google" id="ProtNLM"/>
    </source>
</evidence>
<keyword evidence="3" id="KW-1185">Reference proteome</keyword>
<evidence type="ECO:0000256" key="1">
    <source>
        <dbReference type="ARBA" id="ARBA00007865"/>
    </source>
</evidence>
<dbReference type="GO" id="GO:0019441">
    <property type="term" value="P:L-tryptophan catabolic process to kynurenine"/>
    <property type="evidence" value="ECO:0007669"/>
    <property type="project" value="InterPro"/>
</dbReference>
<dbReference type="Gene3D" id="3.50.30.50">
    <property type="entry name" value="Putative cyclase"/>
    <property type="match status" value="1"/>
</dbReference>
<dbReference type="SUPFAM" id="SSF102198">
    <property type="entry name" value="Putative cyclase"/>
    <property type="match status" value="1"/>
</dbReference>
<dbReference type="InterPro" id="IPR007325">
    <property type="entry name" value="KFase/CYL"/>
</dbReference>